<evidence type="ECO:0000256" key="1">
    <source>
        <dbReference type="ARBA" id="ARBA00022679"/>
    </source>
</evidence>
<dbReference type="GO" id="GO:0016094">
    <property type="term" value="P:polyprenol biosynthetic process"/>
    <property type="evidence" value="ECO:0007669"/>
    <property type="project" value="TreeGrafter"/>
</dbReference>
<dbReference type="EMBL" id="AGWM01000011">
    <property type="protein sequence ID" value="EPD26617.1"/>
    <property type="molecule type" value="Genomic_DNA"/>
</dbReference>
<dbReference type="InterPro" id="IPR036424">
    <property type="entry name" value="UPP_synth-like_sf"/>
</dbReference>
<feature type="binding site" evidence="2">
    <location>
        <position position="62"/>
    </location>
    <ligand>
        <name>substrate</name>
    </ligand>
</feature>
<dbReference type="FunFam" id="3.40.1180.10:FF:000001">
    <property type="entry name" value="(2E,6E)-farnesyl-diphosphate-specific ditrans,polycis-undecaprenyl-diphosphate synthase"/>
    <property type="match status" value="1"/>
</dbReference>
<feature type="binding site" evidence="2">
    <location>
        <position position="58"/>
    </location>
    <ligand>
        <name>substrate</name>
    </ligand>
</feature>
<dbReference type="InterPro" id="IPR001441">
    <property type="entry name" value="UPP_synth-like"/>
</dbReference>
<dbReference type="GO" id="GO:0005829">
    <property type="term" value="C:cytosol"/>
    <property type="evidence" value="ECO:0007669"/>
    <property type="project" value="TreeGrafter"/>
</dbReference>
<keyword evidence="1 2" id="KW-0808">Transferase</keyword>
<feature type="region of interest" description="Disordered" evidence="3">
    <location>
        <begin position="268"/>
        <end position="300"/>
    </location>
</feature>
<dbReference type="EC" id="2.5.1.-" evidence="2"/>
<comment type="cofactor">
    <cofactor evidence="2">
        <name>Mg(2+)</name>
        <dbReference type="ChEBI" id="CHEBI:18420"/>
    </cofactor>
    <text evidence="2">Binds 2 magnesium ions per subunit.</text>
</comment>
<evidence type="ECO:0000313" key="5">
    <source>
        <dbReference type="Proteomes" id="UP000014393"/>
    </source>
</evidence>
<dbReference type="STRING" id="59505.FB03_02560"/>
<comment type="caution">
    <text evidence="4">The sequence shown here is derived from an EMBL/GenBank/DDBJ whole genome shotgun (WGS) entry which is preliminary data.</text>
</comment>
<keyword evidence="5" id="KW-1185">Reference proteome</keyword>
<protein>
    <recommendedName>
        <fullName evidence="2">Isoprenyl transferase</fullName>
        <ecNumber evidence="2">2.5.1.-</ecNumber>
    </recommendedName>
</protein>
<feature type="binding site" evidence="2">
    <location>
        <position position="213"/>
    </location>
    <ligand>
        <name>substrate</name>
    </ligand>
</feature>
<feature type="binding site" evidence="2">
    <location>
        <position position="45"/>
    </location>
    <ligand>
        <name>Mg(2+)</name>
        <dbReference type="ChEBI" id="CHEBI:18420"/>
    </ligand>
</feature>
<dbReference type="SUPFAM" id="SSF64005">
    <property type="entry name" value="Undecaprenyl diphosphate synthase"/>
    <property type="match status" value="1"/>
</dbReference>
<dbReference type="Gene3D" id="3.40.1180.10">
    <property type="entry name" value="Decaprenyl diphosphate synthase-like"/>
    <property type="match status" value="1"/>
</dbReference>
<feature type="binding site" evidence="2">
    <location>
        <begin position="46"/>
        <end position="49"/>
    </location>
    <ligand>
        <name>substrate</name>
    </ligand>
</feature>
<dbReference type="GO" id="GO:0005886">
    <property type="term" value="C:plasma membrane"/>
    <property type="evidence" value="ECO:0007669"/>
    <property type="project" value="TreeGrafter"/>
</dbReference>
<dbReference type="OrthoDB" id="4191603at2"/>
<dbReference type="RefSeq" id="WP_016442856.1">
    <property type="nucleotide sequence ID" value="NZ_KE150263.1"/>
</dbReference>
<feature type="compositionally biased region" description="Basic and acidic residues" evidence="3">
    <location>
        <begin position="1"/>
        <end position="21"/>
    </location>
</feature>
<dbReference type="GO" id="GO:0030145">
    <property type="term" value="F:manganese ion binding"/>
    <property type="evidence" value="ECO:0007669"/>
    <property type="project" value="TreeGrafter"/>
</dbReference>
<dbReference type="Pfam" id="PF01255">
    <property type="entry name" value="Prenyltransf"/>
    <property type="match status" value="1"/>
</dbReference>
<gene>
    <name evidence="4" type="ORF">HMPREF9237_01242</name>
</gene>
<keyword evidence="2" id="KW-0460">Magnesium</keyword>
<dbReference type="GO" id="GO:0000287">
    <property type="term" value="F:magnesium ion binding"/>
    <property type="evidence" value="ECO:0007669"/>
    <property type="project" value="UniProtKB-UniRule"/>
</dbReference>
<feature type="binding site" evidence="2">
    <location>
        <position position="96"/>
    </location>
    <ligand>
        <name>substrate</name>
    </ligand>
</feature>
<evidence type="ECO:0000256" key="3">
    <source>
        <dbReference type="SAM" id="MobiDB-lite"/>
    </source>
</evidence>
<sequence>MTEAHPKRAQLDHLPHLERPTPAHRPGITPPPLGRVPEHVAIVMDGNGRWANARGLARTEGHKAGERSLMDVVAGALEVGIAELSVYAFSTENWRRSPSEVRFLMGFSRDIIRANRDQLHEWGVRVQWVGREGRLWRSVLREIRAAEELTAGNTRMVLNLCINYGGRAEIVDAVRAVAERVANGELKAERISEATITAQLYSPRMRDVDLLIRTGGEYRTSNFLMWESAYAELYFSPLPWPEFERRALWDACAAFGQRERRFGGAVDKIAPQDTGTGEAGAPRGAGAVAENMPEGTGTER</sequence>
<feature type="region of interest" description="Disordered" evidence="3">
    <location>
        <begin position="1"/>
        <end position="35"/>
    </location>
</feature>
<dbReference type="NCBIfam" id="TIGR00055">
    <property type="entry name" value="uppS"/>
    <property type="match status" value="1"/>
</dbReference>
<evidence type="ECO:0000256" key="2">
    <source>
        <dbReference type="HAMAP-Rule" id="MF_01139"/>
    </source>
</evidence>
<feature type="active site" description="Proton acceptor" evidence="2">
    <location>
        <position position="93"/>
    </location>
</feature>
<dbReference type="GO" id="GO:0033850">
    <property type="term" value="F:Z-farnesyl diphosphate synthase activity"/>
    <property type="evidence" value="ECO:0007669"/>
    <property type="project" value="TreeGrafter"/>
</dbReference>
<comment type="similarity">
    <text evidence="2">Belongs to the UPP synthase family.</text>
</comment>
<dbReference type="PANTHER" id="PTHR10291:SF0">
    <property type="entry name" value="DEHYDRODOLICHYL DIPHOSPHATE SYNTHASE 2"/>
    <property type="match status" value="1"/>
</dbReference>
<feature type="binding site" evidence="2">
    <location>
        <position position="50"/>
    </location>
    <ligand>
        <name>substrate</name>
    </ligand>
</feature>
<feature type="active site" evidence="2">
    <location>
        <position position="45"/>
    </location>
</feature>
<feature type="binding site" evidence="2">
    <location>
        <begin position="90"/>
        <end position="92"/>
    </location>
    <ligand>
        <name>substrate</name>
    </ligand>
</feature>
<organism evidence="4 5">
    <name type="scientific">Actinotignum schaalii FB123-CNA-2</name>
    <dbReference type="NCBI Taxonomy" id="883067"/>
    <lineage>
        <taxon>Bacteria</taxon>
        <taxon>Bacillati</taxon>
        <taxon>Actinomycetota</taxon>
        <taxon>Actinomycetes</taxon>
        <taxon>Actinomycetales</taxon>
        <taxon>Actinomycetaceae</taxon>
        <taxon>Actinotignum</taxon>
    </lineage>
</organism>
<proteinExistence type="inferred from homology"/>
<name>S2W229_9ACTO</name>
<accession>S2W229</accession>
<dbReference type="InterPro" id="IPR018520">
    <property type="entry name" value="UPP_synth-like_CS"/>
</dbReference>
<comment type="function">
    <text evidence="2">Catalyzes the condensation of isopentenyl diphosphate (IPP) with allylic pyrophosphates generating different type of terpenoids.</text>
</comment>
<dbReference type="eggNOG" id="COG0020">
    <property type="taxonomic scope" value="Bacteria"/>
</dbReference>
<dbReference type="PATRIC" id="fig|883067.3.peg.1214"/>
<feature type="binding site" evidence="2">
    <location>
        <position position="232"/>
    </location>
    <ligand>
        <name>Mg(2+)</name>
        <dbReference type="ChEBI" id="CHEBI:18420"/>
    </ligand>
</feature>
<dbReference type="AlphaFoldDB" id="S2W229"/>
<keyword evidence="2" id="KW-0479">Metal-binding</keyword>
<dbReference type="PANTHER" id="PTHR10291">
    <property type="entry name" value="DEHYDRODOLICHYL DIPHOSPHATE SYNTHASE FAMILY MEMBER"/>
    <property type="match status" value="1"/>
</dbReference>
<comment type="subunit">
    <text evidence="2">Homodimer.</text>
</comment>
<evidence type="ECO:0000313" key="4">
    <source>
        <dbReference type="EMBL" id="EPD26617.1"/>
    </source>
</evidence>
<dbReference type="HAMAP" id="MF_01139">
    <property type="entry name" value="ISPT"/>
    <property type="match status" value="1"/>
</dbReference>
<dbReference type="CDD" id="cd00475">
    <property type="entry name" value="Cis_IPPS"/>
    <property type="match status" value="1"/>
</dbReference>
<dbReference type="HOGENOM" id="CLU_038505_1_2_11"/>
<feature type="binding site" evidence="2">
    <location>
        <begin position="219"/>
        <end position="221"/>
    </location>
    <ligand>
        <name>substrate</name>
    </ligand>
</feature>
<feature type="binding site" evidence="2">
    <location>
        <position position="94"/>
    </location>
    <ligand>
        <name>substrate</name>
    </ligand>
</feature>
<dbReference type="GO" id="GO:0008834">
    <property type="term" value="F:ditrans,polycis-undecaprenyl-diphosphate synthase [(2E,6E)-farnesyl-diphosphate specific] activity"/>
    <property type="evidence" value="ECO:0007669"/>
    <property type="project" value="TreeGrafter"/>
</dbReference>
<reference evidence="4 5" key="1">
    <citation type="submission" date="2013-05" db="EMBL/GenBank/DDBJ databases">
        <title>The Genome Sequence of Actinobaculum schaalii FB123-CNA2.</title>
        <authorList>
            <consortium name="The Broad Institute Genomics Platform"/>
            <person name="Earl A."/>
            <person name="Ward D."/>
            <person name="Feldgarden M."/>
            <person name="Gevers D."/>
            <person name="Saerens B."/>
            <person name="Vaneechoutte M."/>
            <person name="Walker B."/>
            <person name="Young S."/>
            <person name="Zeng Q."/>
            <person name="Gargeya S."/>
            <person name="Fitzgerald M."/>
            <person name="Haas B."/>
            <person name="Abouelleil A."/>
            <person name="Allen A.W."/>
            <person name="Alvarado L."/>
            <person name="Arachchi H.M."/>
            <person name="Berlin A.M."/>
            <person name="Chapman S.B."/>
            <person name="Gainer-Dewar J."/>
            <person name="Goldberg J."/>
            <person name="Griggs A."/>
            <person name="Gujja S."/>
            <person name="Hansen M."/>
            <person name="Howarth C."/>
            <person name="Imamovic A."/>
            <person name="Ireland A."/>
            <person name="Larimer J."/>
            <person name="McCowan C."/>
            <person name="Murphy C."/>
            <person name="Pearson M."/>
            <person name="Poon T.W."/>
            <person name="Priest M."/>
            <person name="Roberts A."/>
            <person name="Saif S."/>
            <person name="Shea T."/>
            <person name="Sisk P."/>
            <person name="Sykes S."/>
            <person name="Wortman J."/>
            <person name="Nusbaum C."/>
            <person name="Birren B."/>
        </authorList>
    </citation>
    <scope>NUCLEOTIDE SEQUENCE [LARGE SCALE GENOMIC DNA]</scope>
    <source>
        <strain evidence="4 5">FB123-CNA-2</strain>
    </source>
</reference>
<dbReference type="Proteomes" id="UP000014393">
    <property type="component" value="Unassembled WGS sequence"/>
</dbReference>
<dbReference type="PROSITE" id="PS01066">
    <property type="entry name" value="UPP_SYNTHASE"/>
    <property type="match status" value="1"/>
</dbReference>